<gene>
    <name evidence="1" type="ORF">LFW2832_01203</name>
</gene>
<protein>
    <submittedName>
        <fullName evidence="1">Uncharacterized protein</fullName>
    </submittedName>
</protein>
<evidence type="ECO:0000313" key="1">
    <source>
        <dbReference type="EMBL" id="VVC02717.1"/>
    </source>
</evidence>
<reference evidence="1 2" key="1">
    <citation type="submission" date="2019-08" db="EMBL/GenBank/DDBJ databases">
        <authorList>
            <person name="Vazquez-Campos X."/>
        </authorList>
    </citation>
    <scope>NUCLEOTIDE SEQUENCE [LARGE SCALE GENOMIC DNA]</scope>
    <source>
        <strain evidence="1">LFW-283_2</strain>
    </source>
</reference>
<dbReference type="EMBL" id="CABMJJ010000002">
    <property type="protein sequence ID" value="VVC02717.1"/>
    <property type="molecule type" value="Genomic_DNA"/>
</dbReference>
<sequence>MITTGNIRVLKCAFATASTDPVTKVNGPSDPCKKRGCTGFHTTIPSCETFISVESLRGPRSSESKA</sequence>
<proteinExistence type="predicted"/>
<accession>A0A5E4LP53</accession>
<dbReference type="AlphaFoldDB" id="A0A5E4LP53"/>
<evidence type="ECO:0000313" key="2">
    <source>
        <dbReference type="Proteomes" id="UP000789941"/>
    </source>
</evidence>
<organism evidence="1 2">
    <name type="scientific">Candidatus Bilamarchaeum dharawalense</name>
    <dbReference type="NCBI Taxonomy" id="2885759"/>
    <lineage>
        <taxon>Archaea</taxon>
        <taxon>Candidatus Micrarchaeota</taxon>
        <taxon>Candidatus Micrarchaeia</taxon>
        <taxon>Candidatus Anstonellales</taxon>
        <taxon>Candidatus Bilamarchaeaceae</taxon>
        <taxon>Candidatus Bilamarchaeum</taxon>
    </lineage>
</organism>
<dbReference type="Proteomes" id="UP000789941">
    <property type="component" value="Unassembled WGS sequence"/>
</dbReference>
<name>A0A5E4LP53_9ARCH</name>
<comment type="caution">
    <text evidence="1">The sequence shown here is derived from an EMBL/GenBank/DDBJ whole genome shotgun (WGS) entry which is preliminary data.</text>
</comment>